<dbReference type="EMBL" id="JACAZI010000009">
    <property type="protein sequence ID" value="KAF7352241.1"/>
    <property type="molecule type" value="Genomic_DNA"/>
</dbReference>
<sequence length="249" mass="28124">MKVPELPEQWNGECIASAGEKIWFDVRCLAMRTVIAAGLDCRSKPPRLPVLVPLLSAYTSFVESMLVLLHIYEEYLVWCDQEDEPNHCATSILRKGRDNETETPLALEDFCKQIERVRTNAAAVADCWEETGRMLQYGLGVETKRPWGLGWMLRMDSVTLPWLATSQQYLLHMDLPTIVKDAQFHLATFAQLCHVLEGEAKRFELDRASAVGAGVDLPSDSVIPRTLRAVRTANFHLRSMFKGFLDIGV</sequence>
<gene>
    <name evidence="1" type="ORF">MVEN_01187500</name>
</gene>
<accession>A0A8H7CY49</accession>
<protein>
    <submittedName>
        <fullName evidence="1">Uncharacterized protein</fullName>
    </submittedName>
</protein>
<comment type="caution">
    <text evidence="1">The sequence shown here is derived from an EMBL/GenBank/DDBJ whole genome shotgun (WGS) entry which is preliminary data.</text>
</comment>
<dbReference type="OrthoDB" id="3127195at2759"/>
<keyword evidence="2" id="KW-1185">Reference proteome</keyword>
<evidence type="ECO:0000313" key="1">
    <source>
        <dbReference type="EMBL" id="KAF7352241.1"/>
    </source>
</evidence>
<dbReference type="Proteomes" id="UP000620124">
    <property type="component" value="Unassembled WGS sequence"/>
</dbReference>
<reference evidence="1" key="1">
    <citation type="submission" date="2020-05" db="EMBL/GenBank/DDBJ databases">
        <title>Mycena genomes resolve the evolution of fungal bioluminescence.</title>
        <authorList>
            <person name="Tsai I.J."/>
        </authorList>
    </citation>
    <scope>NUCLEOTIDE SEQUENCE</scope>
    <source>
        <strain evidence="1">CCC161011</strain>
    </source>
</reference>
<proteinExistence type="predicted"/>
<evidence type="ECO:0000313" key="2">
    <source>
        <dbReference type="Proteomes" id="UP000620124"/>
    </source>
</evidence>
<organism evidence="1 2">
    <name type="scientific">Mycena venus</name>
    <dbReference type="NCBI Taxonomy" id="2733690"/>
    <lineage>
        <taxon>Eukaryota</taxon>
        <taxon>Fungi</taxon>
        <taxon>Dikarya</taxon>
        <taxon>Basidiomycota</taxon>
        <taxon>Agaricomycotina</taxon>
        <taxon>Agaricomycetes</taxon>
        <taxon>Agaricomycetidae</taxon>
        <taxon>Agaricales</taxon>
        <taxon>Marasmiineae</taxon>
        <taxon>Mycenaceae</taxon>
        <taxon>Mycena</taxon>
    </lineage>
</organism>
<dbReference type="AlphaFoldDB" id="A0A8H7CY49"/>
<name>A0A8H7CY49_9AGAR</name>